<dbReference type="GO" id="GO:0005524">
    <property type="term" value="F:ATP binding"/>
    <property type="evidence" value="ECO:0007669"/>
    <property type="project" value="UniProtKB-KW"/>
</dbReference>
<reference evidence="12 13" key="1">
    <citation type="journal article" date="2018" name="Nat. Ecol. Evol.">
        <title>Shark genomes provide insights into elasmobranch evolution and the origin of vertebrates.</title>
        <authorList>
            <person name="Hara Y"/>
            <person name="Yamaguchi K"/>
            <person name="Onimaru K"/>
            <person name="Kadota M"/>
            <person name="Koyanagi M"/>
            <person name="Keeley SD"/>
            <person name="Tatsumi K"/>
            <person name="Tanaka K"/>
            <person name="Motone F"/>
            <person name="Kageyama Y"/>
            <person name="Nozu R"/>
            <person name="Adachi N"/>
            <person name="Nishimura O"/>
            <person name="Nakagawa R"/>
            <person name="Tanegashima C"/>
            <person name="Kiyatake I"/>
            <person name="Matsumoto R"/>
            <person name="Murakumo K"/>
            <person name="Nishida K"/>
            <person name="Terakita A"/>
            <person name="Kuratani S"/>
            <person name="Sato K"/>
            <person name="Hyodo S Kuraku.S."/>
        </authorList>
    </citation>
    <scope>NUCLEOTIDE SEQUENCE [LARGE SCALE GENOMIC DNA]</scope>
</reference>
<evidence type="ECO:0000256" key="9">
    <source>
        <dbReference type="SAM" id="MobiDB-lite"/>
    </source>
</evidence>
<evidence type="ECO:0000256" key="8">
    <source>
        <dbReference type="ARBA" id="ARBA00022842"/>
    </source>
</evidence>
<dbReference type="Pfam" id="PF05770">
    <property type="entry name" value="Ins134_P3_kin"/>
    <property type="match status" value="1"/>
</dbReference>
<proteinExistence type="inferred from homology"/>
<dbReference type="Proteomes" id="UP000287033">
    <property type="component" value="Unassembled WGS sequence"/>
</dbReference>
<organism evidence="12 13">
    <name type="scientific">Chiloscyllium punctatum</name>
    <name type="common">Brownbanded bambooshark</name>
    <name type="synonym">Hemiscyllium punctatum</name>
    <dbReference type="NCBI Taxonomy" id="137246"/>
    <lineage>
        <taxon>Eukaryota</taxon>
        <taxon>Metazoa</taxon>
        <taxon>Chordata</taxon>
        <taxon>Craniata</taxon>
        <taxon>Vertebrata</taxon>
        <taxon>Chondrichthyes</taxon>
        <taxon>Elasmobranchii</taxon>
        <taxon>Galeomorphii</taxon>
        <taxon>Galeoidea</taxon>
        <taxon>Orectolobiformes</taxon>
        <taxon>Hemiscylliidae</taxon>
        <taxon>Chiloscyllium</taxon>
    </lineage>
</organism>
<dbReference type="GO" id="GO:0052725">
    <property type="term" value="F:inositol-1,3,4-trisphosphate 6-kinase activity"/>
    <property type="evidence" value="ECO:0007669"/>
    <property type="project" value="InterPro"/>
</dbReference>
<dbReference type="OrthoDB" id="25308at2759"/>
<dbReference type="Gene3D" id="3.30.1490.220">
    <property type="match status" value="1"/>
</dbReference>
<evidence type="ECO:0000256" key="6">
    <source>
        <dbReference type="ARBA" id="ARBA00022777"/>
    </source>
</evidence>
<dbReference type="InterPro" id="IPR008656">
    <property type="entry name" value="Inositol_tetrakis-P_1-kinase"/>
</dbReference>
<keyword evidence="8" id="KW-0460">Magnesium</keyword>
<dbReference type="GO" id="GO:0032957">
    <property type="term" value="P:inositol trisphosphate metabolic process"/>
    <property type="evidence" value="ECO:0007669"/>
    <property type="project" value="InterPro"/>
</dbReference>
<dbReference type="Gene3D" id="3.40.50.11370">
    <property type="match status" value="1"/>
</dbReference>
<dbReference type="GO" id="GO:0047325">
    <property type="term" value="F:inositol-3,4,5,6-tetrakisphosphate 1-kinase activity"/>
    <property type="evidence" value="ECO:0007669"/>
    <property type="project" value="InterPro"/>
</dbReference>
<comment type="caution">
    <text evidence="12">The sequence shown here is derived from an EMBL/GenBank/DDBJ whole genome shotgun (WGS) entry which is preliminary data.</text>
</comment>
<dbReference type="PANTHER" id="PTHR14217">
    <property type="entry name" value="INOSITOL-TETRAKISPHOSPHATE 1-KINASE"/>
    <property type="match status" value="1"/>
</dbReference>
<dbReference type="SUPFAM" id="SSF56059">
    <property type="entry name" value="Glutathione synthetase ATP-binding domain-like"/>
    <property type="match status" value="1"/>
</dbReference>
<evidence type="ECO:0000256" key="2">
    <source>
        <dbReference type="ARBA" id="ARBA00009601"/>
    </source>
</evidence>
<evidence type="ECO:0000313" key="13">
    <source>
        <dbReference type="Proteomes" id="UP000287033"/>
    </source>
</evidence>
<feature type="domain" description="Inositol 1,3,4-trisphosphate 5/6-kinase ATP-grasp" evidence="10">
    <location>
        <begin position="124"/>
        <end position="316"/>
    </location>
</feature>
<feature type="region of interest" description="Disordered" evidence="9">
    <location>
        <begin position="362"/>
        <end position="390"/>
    </location>
</feature>
<evidence type="ECO:0000259" key="11">
    <source>
        <dbReference type="Pfam" id="PF17927"/>
    </source>
</evidence>
<keyword evidence="4" id="KW-0479">Metal-binding</keyword>
<name>A0A401SWM5_CHIPU</name>
<comment type="similarity">
    <text evidence="2">Belongs to the ITPK1 family.</text>
</comment>
<keyword evidence="5" id="KW-0547">Nucleotide-binding</keyword>
<evidence type="ECO:0000313" key="12">
    <source>
        <dbReference type="EMBL" id="GCC34785.1"/>
    </source>
</evidence>
<gene>
    <name evidence="12" type="ORF">chiPu_0013261</name>
</gene>
<dbReference type="Pfam" id="PF17927">
    <property type="entry name" value="Ins134_P3_kin_N"/>
    <property type="match status" value="1"/>
</dbReference>
<dbReference type="EMBL" id="BEZZ01000631">
    <property type="protein sequence ID" value="GCC34785.1"/>
    <property type="molecule type" value="Genomic_DNA"/>
</dbReference>
<accession>A0A401SWM5</accession>
<dbReference type="AlphaFoldDB" id="A0A401SWM5"/>
<feature type="domain" description="Inositol-tetrakisphosphate 1-kinase N-terminal" evidence="11">
    <location>
        <begin position="9"/>
        <end position="99"/>
    </location>
</feature>
<evidence type="ECO:0000256" key="3">
    <source>
        <dbReference type="ARBA" id="ARBA00022679"/>
    </source>
</evidence>
<dbReference type="InterPro" id="IPR040464">
    <property type="entry name" value="InsP(3)kin_ATP-grasp"/>
</dbReference>
<dbReference type="STRING" id="137246.A0A401SWM5"/>
<keyword evidence="7" id="KW-0067">ATP-binding</keyword>
<keyword evidence="13" id="KW-1185">Reference proteome</keyword>
<evidence type="ECO:0000256" key="1">
    <source>
        <dbReference type="ARBA" id="ARBA00001946"/>
    </source>
</evidence>
<dbReference type="FunFam" id="3.30.470.20:FF:000047">
    <property type="entry name" value="Inositol-tetrakisphosphate 1-kinase 4"/>
    <property type="match status" value="1"/>
</dbReference>
<dbReference type="OMA" id="ESCSHLT"/>
<protein>
    <recommendedName>
        <fullName evidence="14">Inositol-tetrakisphosphate 1-kinase</fullName>
    </recommendedName>
</protein>
<dbReference type="GO" id="GO:0052726">
    <property type="term" value="F:inositol-1,3,4-trisphosphate 5-kinase activity"/>
    <property type="evidence" value="ECO:0007669"/>
    <property type="project" value="InterPro"/>
</dbReference>
<evidence type="ECO:0000256" key="5">
    <source>
        <dbReference type="ARBA" id="ARBA00022741"/>
    </source>
</evidence>
<keyword evidence="3" id="KW-0808">Transferase</keyword>
<dbReference type="GO" id="GO:0000287">
    <property type="term" value="F:magnesium ion binding"/>
    <property type="evidence" value="ECO:0007669"/>
    <property type="project" value="InterPro"/>
</dbReference>
<dbReference type="InterPro" id="IPR041429">
    <property type="entry name" value="ITPK1_N"/>
</dbReference>
<comment type="cofactor">
    <cofactor evidence="1">
        <name>Mg(2+)</name>
        <dbReference type="ChEBI" id="CHEBI:18420"/>
    </cofactor>
</comment>
<evidence type="ECO:0000256" key="4">
    <source>
        <dbReference type="ARBA" id="ARBA00022723"/>
    </source>
</evidence>
<evidence type="ECO:0000259" key="10">
    <source>
        <dbReference type="Pfam" id="PF05770"/>
    </source>
</evidence>
<dbReference type="GO" id="GO:0005737">
    <property type="term" value="C:cytoplasm"/>
    <property type="evidence" value="ECO:0007669"/>
    <property type="project" value="TreeGrafter"/>
</dbReference>
<sequence length="400" mass="44847">MQTWLKAKRVGFCLSDKKKKKLNLLVFAELCRTRGIEVVQIDLTRSIEEQGPFDLIVHKLSDLMRDATQNDTQSQQLVQKFQDYVEAHPQIILLDPLPAMRRLSDRFQSYKLIQELQAQDKGRWFCNPPYLELATANQSEILLQIKEQNLTFPLICKTRVAQGSSSHDMALIFNEDGLRDVTPPCVLQSFINHNAILYKIFVIGQSYFVAKRPSLRNFAVGQSDQKTIFFNSHEVSKPESCSHLTERGEGDRLPSGPSDRIIQFISQGLQAALGLSLFGVDVIVDNKTSKLALIDINAFPGYEGVPEFFSALLNHMEALLRERERDPQGQGLLANRPGAGRWCRDLPEAWSPAPISNCANGLASEGWEPEEAPTGKRAAESGRFQDFSLPPAGLCQSTCE</sequence>
<keyword evidence="6" id="KW-0418">Kinase</keyword>
<evidence type="ECO:0000256" key="7">
    <source>
        <dbReference type="ARBA" id="ARBA00022840"/>
    </source>
</evidence>
<evidence type="ECO:0008006" key="14">
    <source>
        <dbReference type="Google" id="ProtNLM"/>
    </source>
</evidence>
<dbReference type="PANTHER" id="PTHR14217:SF1">
    <property type="entry name" value="INOSITOL-TETRAKISPHOSPHATE 1-KINASE"/>
    <property type="match status" value="1"/>
</dbReference>